<dbReference type="PROSITE" id="PS51710">
    <property type="entry name" value="G_OBG"/>
    <property type="match status" value="1"/>
</dbReference>
<keyword evidence="4 6" id="KW-0067">ATP-binding</keyword>
<dbReference type="CDD" id="cd01900">
    <property type="entry name" value="YchF"/>
    <property type="match status" value="1"/>
</dbReference>
<dbReference type="InterPro" id="IPR012676">
    <property type="entry name" value="TGS-like"/>
</dbReference>
<keyword evidence="5" id="KW-0460">Magnesium</keyword>
<dbReference type="InterPro" id="IPR012675">
    <property type="entry name" value="Beta-grasp_dom_sf"/>
</dbReference>
<dbReference type="Gene3D" id="3.40.50.300">
    <property type="entry name" value="P-loop containing nucleotide triphosphate hydrolases"/>
    <property type="match status" value="1"/>
</dbReference>
<dbReference type="Pfam" id="PF06071">
    <property type="entry name" value="YchF-GTPase_C"/>
    <property type="match status" value="1"/>
</dbReference>
<reference evidence="9 10" key="1">
    <citation type="journal article" date="2015" name="Nature">
        <title>rRNA introns, odd ribosomes, and small enigmatic genomes across a large radiation of phyla.</title>
        <authorList>
            <person name="Brown C.T."/>
            <person name="Hug L.A."/>
            <person name="Thomas B.C."/>
            <person name="Sharon I."/>
            <person name="Castelle C.J."/>
            <person name="Singh A."/>
            <person name="Wilkins M.J."/>
            <person name="Williams K.H."/>
            <person name="Banfield J.F."/>
        </authorList>
    </citation>
    <scope>NUCLEOTIDE SEQUENCE [LARGE SCALE GENOMIC DNA]</scope>
</reference>
<evidence type="ECO:0000256" key="5">
    <source>
        <dbReference type="ARBA" id="ARBA00022842"/>
    </source>
</evidence>
<dbReference type="EMBL" id="LCBL01000002">
    <property type="protein sequence ID" value="KKS09327.1"/>
    <property type="molecule type" value="Genomic_DNA"/>
</dbReference>
<dbReference type="InterPro" id="IPR031167">
    <property type="entry name" value="G_OBG"/>
</dbReference>
<comment type="cofactor">
    <cofactor evidence="1">
        <name>Mg(2+)</name>
        <dbReference type="ChEBI" id="CHEBI:18420"/>
    </cofactor>
</comment>
<evidence type="ECO:0000256" key="6">
    <source>
        <dbReference type="HAMAP-Rule" id="MF_00944"/>
    </source>
</evidence>
<evidence type="ECO:0000313" key="9">
    <source>
        <dbReference type="EMBL" id="KKS09327.1"/>
    </source>
</evidence>
<comment type="caution">
    <text evidence="9">The sequence shown here is derived from an EMBL/GenBank/DDBJ whole genome shotgun (WGS) entry which is preliminary data.</text>
</comment>
<gene>
    <name evidence="6" type="primary">ychF</name>
    <name evidence="9" type="ORF">UU65_C0002G0105</name>
</gene>
<dbReference type="GO" id="GO:0046872">
    <property type="term" value="F:metal ion binding"/>
    <property type="evidence" value="ECO:0007669"/>
    <property type="project" value="UniProtKB-KW"/>
</dbReference>
<dbReference type="CDD" id="cd04867">
    <property type="entry name" value="TGS_YchF_OLA1"/>
    <property type="match status" value="1"/>
</dbReference>
<dbReference type="GO" id="GO:0005524">
    <property type="term" value="F:ATP binding"/>
    <property type="evidence" value="ECO:0007669"/>
    <property type="project" value="UniProtKB-UniRule"/>
</dbReference>
<feature type="domain" description="OBG-type G" evidence="7">
    <location>
        <begin position="3"/>
        <end position="257"/>
    </location>
</feature>
<dbReference type="SUPFAM" id="SSF52540">
    <property type="entry name" value="P-loop containing nucleoside triphosphate hydrolases"/>
    <property type="match status" value="1"/>
</dbReference>
<dbReference type="GO" id="GO:0005525">
    <property type="term" value="F:GTP binding"/>
    <property type="evidence" value="ECO:0007669"/>
    <property type="project" value="InterPro"/>
</dbReference>
<dbReference type="PROSITE" id="PS51880">
    <property type="entry name" value="TGS"/>
    <property type="match status" value="1"/>
</dbReference>
<dbReference type="PANTHER" id="PTHR23305">
    <property type="entry name" value="OBG GTPASE FAMILY"/>
    <property type="match status" value="1"/>
</dbReference>
<dbReference type="AlphaFoldDB" id="A0A0G0WB80"/>
<name>A0A0G0WB80_UNCC2</name>
<dbReference type="InterPro" id="IPR004396">
    <property type="entry name" value="ATPase_YchF/OLA1"/>
</dbReference>
<evidence type="ECO:0000259" key="7">
    <source>
        <dbReference type="PROSITE" id="PS51710"/>
    </source>
</evidence>
<dbReference type="PIRSF" id="PIRSF006641">
    <property type="entry name" value="CHP00092"/>
    <property type="match status" value="1"/>
</dbReference>
<evidence type="ECO:0000256" key="4">
    <source>
        <dbReference type="ARBA" id="ARBA00022840"/>
    </source>
</evidence>
<dbReference type="GO" id="GO:0005737">
    <property type="term" value="C:cytoplasm"/>
    <property type="evidence" value="ECO:0007669"/>
    <property type="project" value="TreeGrafter"/>
</dbReference>
<dbReference type="Pfam" id="PF01926">
    <property type="entry name" value="MMR_HSR1"/>
    <property type="match status" value="1"/>
</dbReference>
<evidence type="ECO:0000313" key="10">
    <source>
        <dbReference type="Proteomes" id="UP000033869"/>
    </source>
</evidence>
<comment type="similarity">
    <text evidence="6">Belongs to the TRAFAC class OBG-HflX-like GTPase superfamily. OBG GTPase family. YchF/OLA1 subfamily.</text>
</comment>
<evidence type="ECO:0000259" key="8">
    <source>
        <dbReference type="PROSITE" id="PS51880"/>
    </source>
</evidence>
<dbReference type="PRINTS" id="PR00326">
    <property type="entry name" value="GTP1OBG"/>
</dbReference>
<dbReference type="HAMAP" id="MF_00944">
    <property type="entry name" value="YchF_OLA1_ATPase"/>
    <property type="match status" value="1"/>
</dbReference>
<dbReference type="Gene3D" id="1.10.150.300">
    <property type="entry name" value="TGS-like domain"/>
    <property type="match status" value="1"/>
</dbReference>
<feature type="domain" description="TGS" evidence="8">
    <location>
        <begin position="279"/>
        <end position="361"/>
    </location>
</feature>
<dbReference type="SUPFAM" id="SSF81271">
    <property type="entry name" value="TGS-like"/>
    <property type="match status" value="1"/>
</dbReference>
<evidence type="ECO:0000256" key="3">
    <source>
        <dbReference type="ARBA" id="ARBA00022741"/>
    </source>
</evidence>
<dbReference type="NCBIfam" id="TIGR00092">
    <property type="entry name" value="redox-regulated ATPase YchF"/>
    <property type="match status" value="1"/>
</dbReference>
<keyword evidence="3 6" id="KW-0547">Nucleotide-binding</keyword>
<comment type="function">
    <text evidence="6">ATPase that binds to both the 70S ribosome and the 50S ribosomal subunit in a nucleotide-independent manner.</text>
</comment>
<dbReference type="InterPro" id="IPR041706">
    <property type="entry name" value="YchF_N"/>
</dbReference>
<dbReference type="PANTHER" id="PTHR23305:SF18">
    <property type="entry name" value="OBG-TYPE G DOMAIN-CONTAINING PROTEIN"/>
    <property type="match status" value="1"/>
</dbReference>
<accession>A0A0G0WB80</accession>
<evidence type="ECO:0000256" key="2">
    <source>
        <dbReference type="ARBA" id="ARBA00022723"/>
    </source>
</evidence>
<dbReference type="FunFam" id="1.10.150.300:FF:000001">
    <property type="entry name" value="Ribosome-binding ATPase YchF"/>
    <property type="match status" value="1"/>
</dbReference>
<evidence type="ECO:0000256" key="1">
    <source>
        <dbReference type="ARBA" id="ARBA00001946"/>
    </source>
</evidence>
<dbReference type="InterPro" id="IPR013029">
    <property type="entry name" value="YchF_C"/>
</dbReference>
<organism evidence="9 10">
    <name type="scientific">candidate division CPR2 bacterium GW2011_GWC1_41_48</name>
    <dbReference type="NCBI Taxonomy" id="1618344"/>
    <lineage>
        <taxon>Bacteria</taxon>
        <taxon>Bacteria division CPR2</taxon>
    </lineage>
</organism>
<keyword evidence="2" id="KW-0479">Metal-binding</keyword>
<dbReference type="InterPro" id="IPR027417">
    <property type="entry name" value="P-loop_NTPase"/>
</dbReference>
<feature type="binding site" evidence="6">
    <location>
        <begin position="12"/>
        <end position="17"/>
    </location>
    <ligand>
        <name>ATP</name>
        <dbReference type="ChEBI" id="CHEBI:30616"/>
    </ligand>
</feature>
<protein>
    <recommendedName>
        <fullName evidence="6">Ribosome-binding ATPase YchF</fullName>
    </recommendedName>
</protein>
<dbReference type="InterPro" id="IPR023192">
    <property type="entry name" value="TGS-like_dom_sf"/>
</dbReference>
<dbReference type="InterPro" id="IPR006073">
    <property type="entry name" value="GTP-bd"/>
</dbReference>
<dbReference type="Proteomes" id="UP000033869">
    <property type="component" value="Unassembled WGS sequence"/>
</dbReference>
<dbReference type="FunFam" id="3.10.20.30:FF:000001">
    <property type="entry name" value="Ribosome-binding ATPase YchF"/>
    <property type="match status" value="1"/>
</dbReference>
<proteinExistence type="inferred from homology"/>
<sequence>MKLSIGIVGLPNVGKSTLFNSLTKNQVEARNYPFCTIDPNVGVVNVPDNRLEPLAKAVKTEKIIPAVVEFIDIAGIVKDAHKGEGLGNQFLANIRECDAIAEVVRIFENPDVLHVEGAVNPTSDMDTISMELIFADLQTVDKAISRTEKLSKTNPKQAEKELVVLKKVKQWLEDGKPARTLLSQKGFDPFENEEKGLNPLGELNLLTAKPHIYIFNVNENEAANPKLPKTNEDYVVISAKLEQDLQDLDEAEQKEYLEELGLKDTGLDRLIREAYEILGLITYFTAGEMEVRAWTIKKGWTAPKAAGEIHTDFEKGFISADVVNWKDLAELGWTGAKEKGKVRAEGKDYITKDGDVMVFKFNVSK</sequence>
<dbReference type="Gene3D" id="3.10.20.30">
    <property type="match status" value="1"/>
</dbReference>
<dbReference type="InterPro" id="IPR004095">
    <property type="entry name" value="TGS"/>
</dbReference>
<dbReference type="GO" id="GO:0016887">
    <property type="term" value="F:ATP hydrolysis activity"/>
    <property type="evidence" value="ECO:0007669"/>
    <property type="project" value="UniProtKB-UniRule"/>
</dbReference>
<dbReference type="PATRIC" id="fig|1618344.3.peg.437"/>
<dbReference type="GO" id="GO:0043023">
    <property type="term" value="F:ribosomal large subunit binding"/>
    <property type="evidence" value="ECO:0007669"/>
    <property type="project" value="UniProtKB-UniRule"/>
</dbReference>